<accession>A0A1L7WHG1</accession>
<organism evidence="2 3">
    <name type="scientific">Phialocephala subalpina</name>
    <dbReference type="NCBI Taxonomy" id="576137"/>
    <lineage>
        <taxon>Eukaryota</taxon>
        <taxon>Fungi</taxon>
        <taxon>Dikarya</taxon>
        <taxon>Ascomycota</taxon>
        <taxon>Pezizomycotina</taxon>
        <taxon>Leotiomycetes</taxon>
        <taxon>Helotiales</taxon>
        <taxon>Mollisiaceae</taxon>
        <taxon>Phialocephala</taxon>
        <taxon>Phialocephala fortinii species complex</taxon>
    </lineage>
</organism>
<proteinExistence type="predicted"/>
<protein>
    <submittedName>
        <fullName evidence="2">Uncharacterized protein</fullName>
    </submittedName>
</protein>
<keyword evidence="3" id="KW-1185">Reference proteome</keyword>
<dbReference type="Proteomes" id="UP000184330">
    <property type="component" value="Unassembled WGS sequence"/>
</dbReference>
<reference evidence="2 3" key="1">
    <citation type="submission" date="2016-03" db="EMBL/GenBank/DDBJ databases">
        <authorList>
            <person name="Ploux O."/>
        </authorList>
    </citation>
    <scope>NUCLEOTIDE SEQUENCE [LARGE SCALE GENOMIC DNA]</scope>
    <source>
        <strain evidence="2 3">UAMH 11012</strain>
    </source>
</reference>
<feature type="region of interest" description="Disordered" evidence="1">
    <location>
        <begin position="21"/>
        <end position="40"/>
    </location>
</feature>
<evidence type="ECO:0000313" key="3">
    <source>
        <dbReference type="Proteomes" id="UP000184330"/>
    </source>
</evidence>
<evidence type="ECO:0000256" key="1">
    <source>
        <dbReference type="SAM" id="MobiDB-lite"/>
    </source>
</evidence>
<sequence length="155" mass="16181">METMAIDRYITTTYSDATTIAPSDTVSPEASTDDTNSTAMTTTARPKALETLVSITTTETVSWGYIDLTTTDGPLYTTTKTPHYRSVVTTYPPSITPAINTLVKMQASSTPLNTLVKLQSSSTMAVLSSTFRAAAPTLGVGMGGILAAGGVAAFL</sequence>
<name>A0A1L7WHG1_9HELO</name>
<evidence type="ECO:0000313" key="2">
    <source>
        <dbReference type="EMBL" id="CZR52212.1"/>
    </source>
</evidence>
<dbReference type="AlphaFoldDB" id="A0A1L7WHG1"/>
<dbReference type="EMBL" id="FJOG01000002">
    <property type="protein sequence ID" value="CZR52212.1"/>
    <property type="molecule type" value="Genomic_DNA"/>
</dbReference>
<gene>
    <name evidence="2" type="ORF">PAC_02089</name>
</gene>